<organism evidence="2 3">
    <name type="scientific">Trebonia kvetii</name>
    <dbReference type="NCBI Taxonomy" id="2480626"/>
    <lineage>
        <taxon>Bacteria</taxon>
        <taxon>Bacillati</taxon>
        <taxon>Actinomycetota</taxon>
        <taxon>Actinomycetes</taxon>
        <taxon>Streptosporangiales</taxon>
        <taxon>Treboniaceae</taxon>
        <taxon>Trebonia</taxon>
    </lineage>
</organism>
<dbReference type="OrthoDB" id="291295at2"/>
<evidence type="ECO:0000256" key="1">
    <source>
        <dbReference type="SAM" id="SignalP"/>
    </source>
</evidence>
<accession>A0A6P2BST8</accession>
<dbReference type="InterPro" id="IPR013783">
    <property type="entry name" value="Ig-like_fold"/>
</dbReference>
<dbReference type="SUPFAM" id="SSF49313">
    <property type="entry name" value="Cadherin-like"/>
    <property type="match status" value="1"/>
</dbReference>
<sequence length="386" mass="38327">MAKKVKAGRKRLVVAGIIVPGMLAATAAASGAGVAATPLSLGFGHCGGGSAGWNSALEPVLTSGTALPGGCRTNPLGPADNPAFSWMAITSAARLAAPTTEPTFTASTSGTGPSPRMVIDLANGESLAGYPGLALAGQSGPDAAVMAWAVGDSTTYTDYLAAYNAAAASSATVLQAFIEADGGTATTVTSVQYDGRSLGAGTVTVTVLAGPQTVTIGSAAPLLRIKPSTTSSDTNGLTVRATGLPDGLTLNPDNTITGTPAPDAHSGTATLNATDAYGQTGTATIAYTVNPAPAPVPVLSHGKAVATTPTRETVTWQQTVPSWEKFTIVGPGAINGHVGWVPPGTEIGYYSGLEAHHGYTVTYTPYTAKGGSPIPGANPGAVYFVS</sequence>
<dbReference type="GO" id="GO:0016020">
    <property type="term" value="C:membrane"/>
    <property type="evidence" value="ECO:0007669"/>
    <property type="project" value="InterPro"/>
</dbReference>
<keyword evidence="3" id="KW-1185">Reference proteome</keyword>
<dbReference type="AlphaFoldDB" id="A0A6P2BST8"/>
<dbReference type="Gene3D" id="2.60.40.10">
    <property type="entry name" value="Immunoglobulins"/>
    <property type="match status" value="1"/>
</dbReference>
<dbReference type="RefSeq" id="WP_145858535.1">
    <property type="nucleotide sequence ID" value="NZ_RPFW01000006.1"/>
</dbReference>
<keyword evidence="1" id="KW-0732">Signal</keyword>
<dbReference type="EMBL" id="RPFW01000006">
    <property type="protein sequence ID" value="TVZ01717.1"/>
    <property type="molecule type" value="Genomic_DNA"/>
</dbReference>
<evidence type="ECO:0000313" key="2">
    <source>
        <dbReference type="EMBL" id="TVZ01717.1"/>
    </source>
</evidence>
<proteinExistence type="predicted"/>
<gene>
    <name evidence="2" type="ORF">EAS64_30075</name>
</gene>
<dbReference type="GO" id="GO:0005509">
    <property type="term" value="F:calcium ion binding"/>
    <property type="evidence" value="ECO:0007669"/>
    <property type="project" value="InterPro"/>
</dbReference>
<reference evidence="2 3" key="1">
    <citation type="submission" date="2018-11" db="EMBL/GenBank/DDBJ databases">
        <title>Trebonia kvetii gen.nov., sp.nov., a novel acidophilic actinobacterium, and proposal of the new actinobacterial family Treboniaceae fam. nov.</title>
        <authorList>
            <person name="Rapoport D."/>
            <person name="Sagova-Mareckova M."/>
            <person name="Sedlacek I."/>
            <person name="Provaznik J."/>
            <person name="Kralova S."/>
            <person name="Pavlinic D."/>
            <person name="Benes V."/>
            <person name="Kopecky J."/>
        </authorList>
    </citation>
    <scope>NUCLEOTIDE SEQUENCE [LARGE SCALE GENOMIC DNA]</scope>
    <source>
        <strain evidence="2 3">15Tr583</strain>
    </source>
</reference>
<name>A0A6P2BST8_9ACTN</name>
<comment type="caution">
    <text evidence="2">The sequence shown here is derived from an EMBL/GenBank/DDBJ whole genome shotgun (WGS) entry which is preliminary data.</text>
</comment>
<dbReference type="Proteomes" id="UP000460272">
    <property type="component" value="Unassembled WGS sequence"/>
</dbReference>
<dbReference type="InterPro" id="IPR015919">
    <property type="entry name" value="Cadherin-like_sf"/>
</dbReference>
<feature type="chain" id="PRO_5026657367" evidence="1">
    <location>
        <begin position="28"/>
        <end position="386"/>
    </location>
</feature>
<dbReference type="GO" id="GO:0005975">
    <property type="term" value="P:carbohydrate metabolic process"/>
    <property type="evidence" value="ECO:0007669"/>
    <property type="project" value="UniProtKB-ARBA"/>
</dbReference>
<evidence type="ECO:0000313" key="3">
    <source>
        <dbReference type="Proteomes" id="UP000460272"/>
    </source>
</evidence>
<feature type="signal peptide" evidence="1">
    <location>
        <begin position="1"/>
        <end position="27"/>
    </location>
</feature>
<protein>
    <submittedName>
        <fullName evidence="2">Uncharacterized protein</fullName>
    </submittedName>
</protein>